<sequence length="222" mass="24372">MGKGGGVSGRRDGFLVGFANGAGGAALDDPEATRIAEAAIDAVAVLGWSRLTMSDVARRAKVGRATLYRYFAGKDELRNAILQYEMRRFIDGSTAARAPATSIDEALTAGFTFTLQFLRNNTLLDRMRHTDRDILLDAICDDELIATAREFSAQLWKLQLYPSKEPSDAEMAHLRTVSEITTRLSLSLIVNPDSIVDFDDPTNVRSFAHRYLAPLVTAVPDF</sequence>
<evidence type="ECO:0000256" key="1">
    <source>
        <dbReference type="ARBA" id="ARBA00023125"/>
    </source>
</evidence>
<dbReference type="PANTHER" id="PTHR43479">
    <property type="entry name" value="ACREF/ENVCD OPERON REPRESSOR-RELATED"/>
    <property type="match status" value="1"/>
</dbReference>
<dbReference type="PANTHER" id="PTHR43479:SF11">
    <property type="entry name" value="ACREF_ENVCD OPERON REPRESSOR-RELATED"/>
    <property type="match status" value="1"/>
</dbReference>
<dbReference type="Gene3D" id="1.10.357.10">
    <property type="entry name" value="Tetracycline Repressor, domain 2"/>
    <property type="match status" value="1"/>
</dbReference>
<evidence type="ECO:0000313" key="4">
    <source>
        <dbReference type="EMBL" id="MCP2178028.1"/>
    </source>
</evidence>
<reference evidence="4 5" key="1">
    <citation type="submission" date="2022-06" db="EMBL/GenBank/DDBJ databases">
        <title>Genomic Encyclopedia of Archaeal and Bacterial Type Strains, Phase II (KMG-II): from individual species to whole genera.</title>
        <authorList>
            <person name="Goeker M."/>
        </authorList>
    </citation>
    <scope>NUCLEOTIDE SEQUENCE [LARGE SCALE GENOMIC DNA]</scope>
    <source>
        <strain evidence="4 5">DSM 44693</strain>
    </source>
</reference>
<dbReference type="InterPro" id="IPR050624">
    <property type="entry name" value="HTH-type_Tx_Regulator"/>
</dbReference>
<organism evidence="4 5">
    <name type="scientific">Williamsia maris</name>
    <dbReference type="NCBI Taxonomy" id="72806"/>
    <lineage>
        <taxon>Bacteria</taxon>
        <taxon>Bacillati</taxon>
        <taxon>Actinomycetota</taxon>
        <taxon>Actinomycetes</taxon>
        <taxon>Mycobacteriales</taxon>
        <taxon>Nocardiaceae</taxon>
        <taxon>Williamsia</taxon>
    </lineage>
</organism>
<dbReference type="PROSITE" id="PS50977">
    <property type="entry name" value="HTH_TETR_2"/>
    <property type="match status" value="1"/>
</dbReference>
<feature type="DNA-binding region" description="H-T-H motif" evidence="2">
    <location>
        <begin position="52"/>
        <end position="71"/>
    </location>
</feature>
<dbReference type="Proteomes" id="UP001206895">
    <property type="component" value="Unassembled WGS sequence"/>
</dbReference>
<name>A0ABT1HJC4_9NOCA</name>
<dbReference type="EMBL" id="JAMTCJ010000004">
    <property type="protein sequence ID" value="MCP2178028.1"/>
    <property type="molecule type" value="Genomic_DNA"/>
</dbReference>
<dbReference type="InterPro" id="IPR001647">
    <property type="entry name" value="HTH_TetR"/>
</dbReference>
<feature type="domain" description="HTH tetR-type" evidence="3">
    <location>
        <begin position="29"/>
        <end position="89"/>
    </location>
</feature>
<accession>A0ABT1HJC4</accession>
<evidence type="ECO:0000256" key="2">
    <source>
        <dbReference type="PROSITE-ProRule" id="PRU00335"/>
    </source>
</evidence>
<evidence type="ECO:0000313" key="5">
    <source>
        <dbReference type="Proteomes" id="UP001206895"/>
    </source>
</evidence>
<protein>
    <submittedName>
        <fullName evidence="4">Transcriptional regulator, TetR family</fullName>
    </submittedName>
</protein>
<keyword evidence="1 2" id="KW-0238">DNA-binding</keyword>
<gene>
    <name evidence="4" type="ORF">LX13_003869</name>
</gene>
<keyword evidence="5" id="KW-1185">Reference proteome</keyword>
<dbReference type="Pfam" id="PF00440">
    <property type="entry name" value="TetR_N"/>
    <property type="match status" value="1"/>
</dbReference>
<dbReference type="InterPro" id="IPR009057">
    <property type="entry name" value="Homeodomain-like_sf"/>
</dbReference>
<evidence type="ECO:0000259" key="3">
    <source>
        <dbReference type="PROSITE" id="PS50977"/>
    </source>
</evidence>
<dbReference type="SUPFAM" id="SSF46689">
    <property type="entry name" value="Homeodomain-like"/>
    <property type="match status" value="1"/>
</dbReference>
<comment type="caution">
    <text evidence="4">The sequence shown here is derived from an EMBL/GenBank/DDBJ whole genome shotgun (WGS) entry which is preliminary data.</text>
</comment>
<proteinExistence type="predicted"/>